<dbReference type="SUPFAM" id="SSF53098">
    <property type="entry name" value="Ribonuclease H-like"/>
    <property type="match status" value="1"/>
</dbReference>
<protein>
    <submittedName>
        <fullName evidence="2">Transposase IS4 family protein</fullName>
    </submittedName>
</protein>
<comment type="caution">
    <text evidence="2">The sequence shown here is derived from an EMBL/GenBank/DDBJ whole genome shotgun (WGS) entry which is preliminary data.</text>
</comment>
<dbReference type="InterPro" id="IPR047768">
    <property type="entry name" value="Tn5p-like"/>
</dbReference>
<name>D6TD01_KTERA</name>
<evidence type="ECO:0000313" key="2">
    <source>
        <dbReference type="EMBL" id="EFH90052.1"/>
    </source>
</evidence>
<dbReference type="InterPro" id="IPR012337">
    <property type="entry name" value="RNaseH-like_sf"/>
</dbReference>
<evidence type="ECO:0000313" key="3">
    <source>
        <dbReference type="Proteomes" id="UP000004508"/>
    </source>
</evidence>
<reference evidence="2 3" key="1">
    <citation type="journal article" date="2011" name="Stand. Genomic Sci.">
        <title>Non-contiguous finished genome sequence and contextual data of the filamentous soil bacterium Ktedonobacter racemifer type strain (SOSP1-21).</title>
        <authorList>
            <person name="Chang Y.J."/>
            <person name="Land M."/>
            <person name="Hauser L."/>
            <person name="Chertkov O."/>
            <person name="Del Rio T.G."/>
            <person name="Nolan M."/>
            <person name="Copeland A."/>
            <person name="Tice H."/>
            <person name="Cheng J.F."/>
            <person name="Lucas S."/>
            <person name="Han C."/>
            <person name="Goodwin L."/>
            <person name="Pitluck S."/>
            <person name="Ivanova N."/>
            <person name="Ovchinikova G."/>
            <person name="Pati A."/>
            <person name="Chen A."/>
            <person name="Palaniappan K."/>
            <person name="Mavromatis K."/>
            <person name="Liolios K."/>
            <person name="Brettin T."/>
            <person name="Fiebig A."/>
            <person name="Rohde M."/>
            <person name="Abt B."/>
            <person name="Goker M."/>
            <person name="Detter J.C."/>
            <person name="Woyke T."/>
            <person name="Bristow J."/>
            <person name="Eisen J.A."/>
            <person name="Markowitz V."/>
            <person name="Hugenholtz P."/>
            <person name="Kyrpides N.C."/>
            <person name="Klenk H.P."/>
            <person name="Lapidus A."/>
        </authorList>
    </citation>
    <scope>NUCLEOTIDE SEQUENCE [LARGE SCALE GENOMIC DNA]</scope>
    <source>
        <strain evidence="3">DSM 44963</strain>
    </source>
</reference>
<dbReference type="InterPro" id="IPR054836">
    <property type="entry name" value="Tn5_transposase"/>
</dbReference>
<dbReference type="OrthoDB" id="139608at2"/>
<organism evidence="2 3">
    <name type="scientific">Ktedonobacter racemifer DSM 44963</name>
    <dbReference type="NCBI Taxonomy" id="485913"/>
    <lineage>
        <taxon>Bacteria</taxon>
        <taxon>Bacillati</taxon>
        <taxon>Chloroflexota</taxon>
        <taxon>Ktedonobacteria</taxon>
        <taxon>Ktedonobacterales</taxon>
        <taxon>Ktedonobacteraceae</taxon>
        <taxon>Ktedonobacter</taxon>
    </lineage>
</organism>
<dbReference type="Pfam" id="PF14706">
    <property type="entry name" value="Tnp_DNA_bind"/>
    <property type="match status" value="1"/>
</dbReference>
<dbReference type="Gene3D" id="1.10.740.10">
    <property type="entry name" value="Transferase Inhibitor Protein From Tn5, Chain"/>
    <property type="match status" value="1"/>
</dbReference>
<sequence>MKTQEILDPEQWAEATFGQAQLKDMRRTRRAVTTAVHMAEDPAASLPAQAQTWKDAKAMYRLLDEPDVTFDALMQSHWQQTRQRMDTLPLVLLVQDTTDLDLSHRRKMSGLGEIGNGNGHGMYLQTVLAVKPDSQQALGCAYQRPFIRIPAPKGETRAQRCKREKETDIWYQCVQHIGPSPASSVRVQVADRGADIFEFLHVCQSIDTQFVARATQDRRVQTQGGTLGYLFEQVRSQPSSDVRPFDLPARHGHQARCTLLYVSGTALELLPPRNDSRLNKRASLACLGHSGMGRRDPEGEESLEWILLTSLVGTTCEQAWQRVEWYRARWRVEDYHHCLKTGCRIEERQVQSAERLISLLGILSPLAVRLLQVRDLSRQAPESPAHEVIEPETLTLLAAHVGLSPSTMTVETFWTEVARMGGYLARRNDGPPGWKPLWKGWLHLQALLEGAQLAFHLCL</sequence>
<dbReference type="NCBIfam" id="NF033590">
    <property type="entry name" value="transpos_IS4_3"/>
    <property type="match status" value="1"/>
</dbReference>
<proteinExistence type="predicted"/>
<evidence type="ECO:0000259" key="1">
    <source>
        <dbReference type="Pfam" id="PF14706"/>
    </source>
</evidence>
<dbReference type="Proteomes" id="UP000004508">
    <property type="component" value="Unassembled WGS sequence"/>
</dbReference>
<dbReference type="Gene3D" id="1.10.246.40">
    <property type="entry name" value="Tn5 transposase, domain 1"/>
    <property type="match status" value="1"/>
</dbReference>
<keyword evidence="3" id="KW-1185">Reference proteome</keyword>
<dbReference type="PANTHER" id="PTHR37319:SF1">
    <property type="entry name" value="TRANSPOSASE TN5 DIMERISATION DOMAIN-CONTAINING PROTEIN"/>
    <property type="match status" value="1"/>
</dbReference>
<dbReference type="RefSeq" id="WP_007907082.1">
    <property type="nucleotide sequence ID" value="NZ_ADVG01000001.1"/>
</dbReference>
<dbReference type="eggNOG" id="COG3385">
    <property type="taxonomic scope" value="Bacteria"/>
</dbReference>
<feature type="domain" description="Transposase Tn5-like N-terminal" evidence="1">
    <location>
        <begin position="10"/>
        <end position="68"/>
    </location>
</feature>
<dbReference type="InterPro" id="IPR038215">
    <property type="entry name" value="TN5-like_N_sf"/>
</dbReference>
<accession>D6TD01</accession>
<dbReference type="STRING" id="485913.Krac_11649"/>
<dbReference type="InterPro" id="IPR014735">
    <property type="entry name" value="Transposase_Tn5-like_N"/>
</dbReference>
<dbReference type="AlphaFoldDB" id="D6TD01"/>
<dbReference type="PANTHER" id="PTHR37319">
    <property type="entry name" value="TRANSPOSASE"/>
    <property type="match status" value="1"/>
</dbReference>
<gene>
    <name evidence="2" type="ORF">Krac_11649</name>
</gene>
<dbReference type="InParanoid" id="D6TD01"/>
<dbReference type="InterPro" id="IPR014737">
    <property type="entry name" value="Transposase_Tn5-like_C"/>
</dbReference>
<dbReference type="EMBL" id="ADVG01000001">
    <property type="protein sequence ID" value="EFH90052.1"/>
    <property type="molecule type" value="Genomic_DNA"/>
</dbReference>
<dbReference type="Gene3D" id="3.90.350.10">
    <property type="entry name" value="Transposase Inhibitor Protein From Tn5, Chain A, domain 1"/>
    <property type="match status" value="1"/>
</dbReference>